<name>A0A3P8F737_9TREM</name>
<proteinExistence type="predicted"/>
<gene>
    <name evidence="2" type="ORF">SMRZ_LOCUS25383</name>
</gene>
<dbReference type="Gene3D" id="1.25.50.20">
    <property type="match status" value="1"/>
</dbReference>
<protein>
    <recommendedName>
        <fullName evidence="1">ERAP1-like C-terminal domain-containing protein</fullName>
    </recommendedName>
</protein>
<feature type="domain" description="ERAP1-like C-terminal" evidence="1">
    <location>
        <begin position="9"/>
        <end position="74"/>
    </location>
</feature>
<evidence type="ECO:0000259" key="1">
    <source>
        <dbReference type="Pfam" id="PF11838"/>
    </source>
</evidence>
<keyword evidence="3" id="KW-1185">Reference proteome</keyword>
<reference evidence="2 3" key="1">
    <citation type="submission" date="2018-11" db="EMBL/GenBank/DDBJ databases">
        <authorList>
            <consortium name="Pathogen Informatics"/>
        </authorList>
    </citation>
    <scope>NUCLEOTIDE SEQUENCE [LARGE SCALE GENOMIC DNA]</scope>
    <source>
        <strain evidence="2 3">Zambia</strain>
    </source>
</reference>
<dbReference type="InterPro" id="IPR024571">
    <property type="entry name" value="ERAP1-like_C_dom"/>
</dbReference>
<evidence type="ECO:0000313" key="3">
    <source>
        <dbReference type="Proteomes" id="UP000277204"/>
    </source>
</evidence>
<dbReference type="AlphaFoldDB" id="A0A3P8F737"/>
<dbReference type="Pfam" id="PF11838">
    <property type="entry name" value="ERAP1_C"/>
    <property type="match status" value="1"/>
</dbReference>
<sequence length="123" mass="14333">MNDLFSLANILPDLRSIVYCTAIRHGGQEEWKFLESQLMLNDPANEEDSANKMMALLCSRDTEIMKRDFTESILNALTKYPYSLFSGRNYEKVSEEPVYFPSLYKCYFVSSHIPRFNFPNVII</sequence>
<accession>A0A3P8F737</accession>
<dbReference type="EMBL" id="UZAI01021271">
    <property type="protein sequence ID" value="VDP55008.1"/>
    <property type="molecule type" value="Genomic_DNA"/>
</dbReference>
<dbReference type="Proteomes" id="UP000277204">
    <property type="component" value="Unassembled WGS sequence"/>
</dbReference>
<organism evidence="2 3">
    <name type="scientific">Schistosoma margrebowiei</name>
    <dbReference type="NCBI Taxonomy" id="48269"/>
    <lineage>
        <taxon>Eukaryota</taxon>
        <taxon>Metazoa</taxon>
        <taxon>Spiralia</taxon>
        <taxon>Lophotrochozoa</taxon>
        <taxon>Platyhelminthes</taxon>
        <taxon>Trematoda</taxon>
        <taxon>Digenea</taxon>
        <taxon>Strigeidida</taxon>
        <taxon>Schistosomatoidea</taxon>
        <taxon>Schistosomatidae</taxon>
        <taxon>Schistosoma</taxon>
    </lineage>
</organism>
<evidence type="ECO:0000313" key="2">
    <source>
        <dbReference type="EMBL" id="VDP55008.1"/>
    </source>
</evidence>